<proteinExistence type="predicted"/>
<organism evidence="1 2">
    <name type="scientific">Puccinia graminis f. sp. tritici</name>
    <dbReference type="NCBI Taxonomy" id="56615"/>
    <lineage>
        <taxon>Eukaryota</taxon>
        <taxon>Fungi</taxon>
        <taxon>Dikarya</taxon>
        <taxon>Basidiomycota</taxon>
        <taxon>Pucciniomycotina</taxon>
        <taxon>Pucciniomycetes</taxon>
        <taxon>Pucciniales</taxon>
        <taxon>Pucciniaceae</taxon>
        <taxon>Puccinia</taxon>
    </lineage>
</organism>
<dbReference type="Proteomes" id="UP000324748">
    <property type="component" value="Unassembled WGS sequence"/>
</dbReference>
<evidence type="ECO:0000313" key="1">
    <source>
        <dbReference type="EMBL" id="KAA1120046.1"/>
    </source>
</evidence>
<dbReference type="AlphaFoldDB" id="A0A5B0R3D5"/>
<dbReference type="EMBL" id="VSWC01000001">
    <property type="protein sequence ID" value="KAA1120046.1"/>
    <property type="molecule type" value="Genomic_DNA"/>
</dbReference>
<sequence length="90" mass="9973">MSFLSYGWILKRLKPSDGYSIRGNTPGFPFVLLIELIRIPITLQHATFPINATRMTPQPDGISQPSAVDLVEATPKQDRTVVGQNDYTNG</sequence>
<gene>
    <name evidence="1" type="ORF">PGT21_037060</name>
</gene>
<keyword evidence="2" id="KW-1185">Reference proteome</keyword>
<protein>
    <submittedName>
        <fullName evidence="1">Uncharacterized protein</fullName>
    </submittedName>
</protein>
<evidence type="ECO:0000313" key="2">
    <source>
        <dbReference type="Proteomes" id="UP000324748"/>
    </source>
</evidence>
<name>A0A5B0R3D5_PUCGR</name>
<accession>A0A5B0R3D5</accession>
<reference evidence="1 2" key="1">
    <citation type="submission" date="2019-05" db="EMBL/GenBank/DDBJ databases">
        <title>Emergence of the Ug99 lineage of the wheat stem rust pathogen through somatic hybridization.</title>
        <authorList>
            <person name="Li F."/>
            <person name="Upadhyaya N.M."/>
            <person name="Sperschneider J."/>
            <person name="Matny O."/>
            <person name="Nguyen-Phuc H."/>
            <person name="Mago R."/>
            <person name="Raley C."/>
            <person name="Miller M.E."/>
            <person name="Silverstein K.A.T."/>
            <person name="Henningsen E."/>
            <person name="Hirsch C.D."/>
            <person name="Visser B."/>
            <person name="Pretorius Z.A."/>
            <person name="Steffenson B.J."/>
            <person name="Schwessinger B."/>
            <person name="Dodds P.N."/>
            <person name="Figueroa M."/>
        </authorList>
    </citation>
    <scope>NUCLEOTIDE SEQUENCE [LARGE SCALE GENOMIC DNA]</scope>
    <source>
        <strain evidence="1">21-0</strain>
    </source>
</reference>
<comment type="caution">
    <text evidence="1">The sequence shown here is derived from an EMBL/GenBank/DDBJ whole genome shotgun (WGS) entry which is preliminary data.</text>
</comment>